<gene>
    <name evidence="1" type="ORF">V5O48_013439</name>
</gene>
<protein>
    <submittedName>
        <fullName evidence="1">Uncharacterized protein</fullName>
    </submittedName>
</protein>
<comment type="caution">
    <text evidence="1">The sequence shown here is derived from an EMBL/GenBank/DDBJ whole genome shotgun (WGS) entry which is preliminary data.</text>
</comment>
<sequence>MAGYGTTGSVWNLDAVLSAMNMITTVAPEPAPCPCEPKVFDNNEDELTLRPPGDMICQKHSGSGYCTGPYDLYRAKEVFQNYCLEYHKGLADPVHHQLREDAAQRALNLADSARGRLLQQELRILFPGMYNNGDQLPKLEDNPNFLKGPMLHKETLGGELVKFPSNAEFRSAEGLGNWALFVVSGEGVEKYASLQPAIVSARRKVEAGPVTIIFTSWAVNAQKVFGMLTGEFSREKEEVGMLERTEDVSVSFISLRDVSGMVVAAEEFGFNDSLRIPTPDQ</sequence>
<proteinExistence type="predicted"/>
<evidence type="ECO:0000313" key="2">
    <source>
        <dbReference type="Proteomes" id="UP001465976"/>
    </source>
</evidence>
<evidence type="ECO:0000313" key="1">
    <source>
        <dbReference type="EMBL" id="KAL0568543.1"/>
    </source>
</evidence>
<dbReference type="Proteomes" id="UP001465976">
    <property type="component" value="Unassembled WGS sequence"/>
</dbReference>
<organism evidence="1 2">
    <name type="scientific">Marasmius crinis-equi</name>
    <dbReference type="NCBI Taxonomy" id="585013"/>
    <lineage>
        <taxon>Eukaryota</taxon>
        <taxon>Fungi</taxon>
        <taxon>Dikarya</taxon>
        <taxon>Basidiomycota</taxon>
        <taxon>Agaricomycotina</taxon>
        <taxon>Agaricomycetes</taxon>
        <taxon>Agaricomycetidae</taxon>
        <taxon>Agaricales</taxon>
        <taxon>Marasmiineae</taxon>
        <taxon>Marasmiaceae</taxon>
        <taxon>Marasmius</taxon>
    </lineage>
</organism>
<reference evidence="1 2" key="1">
    <citation type="submission" date="2024-02" db="EMBL/GenBank/DDBJ databases">
        <title>A draft genome for the cacao thread blight pathogen Marasmius crinis-equi.</title>
        <authorList>
            <person name="Cohen S.P."/>
            <person name="Baruah I.K."/>
            <person name="Amoako-Attah I."/>
            <person name="Bukari Y."/>
            <person name="Meinhardt L.W."/>
            <person name="Bailey B.A."/>
        </authorList>
    </citation>
    <scope>NUCLEOTIDE SEQUENCE [LARGE SCALE GENOMIC DNA]</scope>
    <source>
        <strain evidence="1 2">GH-76</strain>
    </source>
</reference>
<name>A0ABR3F029_9AGAR</name>
<dbReference type="EMBL" id="JBAHYK010001314">
    <property type="protein sequence ID" value="KAL0568543.1"/>
    <property type="molecule type" value="Genomic_DNA"/>
</dbReference>
<keyword evidence="2" id="KW-1185">Reference proteome</keyword>
<accession>A0ABR3F029</accession>